<dbReference type="Pfam" id="PF11987">
    <property type="entry name" value="IF-2"/>
    <property type="match status" value="1"/>
</dbReference>
<dbReference type="GO" id="GO:0003743">
    <property type="term" value="F:translation initiation factor activity"/>
    <property type="evidence" value="ECO:0007669"/>
    <property type="project" value="UniProtKB-KW"/>
</dbReference>
<dbReference type="SUPFAM" id="SSF69322">
    <property type="entry name" value="Tricorn protease domain 2"/>
    <property type="match status" value="1"/>
</dbReference>
<dbReference type="PRINTS" id="PR00315">
    <property type="entry name" value="ELONGATNFCT"/>
</dbReference>
<name>A0A9P8QM11_9HYPO</name>
<evidence type="ECO:0000256" key="2">
    <source>
        <dbReference type="ARBA" id="ARBA00007733"/>
    </source>
</evidence>
<dbReference type="NCBIfam" id="NF003078">
    <property type="entry name" value="PRK04004.1"/>
    <property type="match status" value="1"/>
</dbReference>
<dbReference type="GO" id="GO:0005739">
    <property type="term" value="C:mitochondrion"/>
    <property type="evidence" value="ECO:0007669"/>
    <property type="project" value="TreeGrafter"/>
</dbReference>
<evidence type="ECO:0000256" key="4">
    <source>
        <dbReference type="ARBA" id="ARBA00013824"/>
    </source>
</evidence>
<keyword evidence="17" id="KW-1185">Reference proteome</keyword>
<dbReference type="InterPro" id="IPR018846">
    <property type="entry name" value="Beta-prop_RSE1/DDB1/CPSF1_1st"/>
</dbReference>
<proteinExistence type="inferred from homology"/>
<comment type="catalytic activity">
    <reaction evidence="13">
        <text>GTP + H2O = GDP + phosphate + H(+)</text>
        <dbReference type="Rhea" id="RHEA:19669"/>
        <dbReference type="ChEBI" id="CHEBI:15377"/>
        <dbReference type="ChEBI" id="CHEBI:15378"/>
        <dbReference type="ChEBI" id="CHEBI:37565"/>
        <dbReference type="ChEBI" id="CHEBI:43474"/>
        <dbReference type="ChEBI" id="CHEBI:58189"/>
        <dbReference type="EC" id="3.6.5.3"/>
    </reaction>
</comment>
<evidence type="ECO:0000256" key="9">
    <source>
        <dbReference type="ARBA" id="ARBA00022801"/>
    </source>
</evidence>
<keyword evidence="7" id="KW-0479">Metal-binding</keyword>
<dbReference type="SUPFAM" id="SSF52540">
    <property type="entry name" value="P-loop containing nucleoside triphosphate hydrolases"/>
    <property type="match status" value="1"/>
</dbReference>
<dbReference type="InterPro" id="IPR009000">
    <property type="entry name" value="Transl_B-barrel_sf"/>
</dbReference>
<dbReference type="InterPro" id="IPR015760">
    <property type="entry name" value="TIF_IF2"/>
</dbReference>
<dbReference type="FunFam" id="3.40.50.10050:FF:000002">
    <property type="entry name" value="Eukaryotic translation initiation factor 5B"/>
    <property type="match status" value="1"/>
</dbReference>
<dbReference type="GO" id="GO:0005525">
    <property type="term" value="F:GTP binding"/>
    <property type="evidence" value="ECO:0007669"/>
    <property type="project" value="UniProtKB-KW"/>
</dbReference>
<evidence type="ECO:0000256" key="11">
    <source>
        <dbReference type="ARBA" id="ARBA00023134"/>
    </source>
</evidence>
<dbReference type="PROSITE" id="PS51722">
    <property type="entry name" value="G_TR_2"/>
    <property type="match status" value="1"/>
</dbReference>
<keyword evidence="9" id="KW-0378">Hydrolase</keyword>
<dbReference type="Pfam" id="PF14578">
    <property type="entry name" value="GTP_EFTU_D4"/>
    <property type="match status" value="1"/>
</dbReference>
<evidence type="ECO:0000256" key="1">
    <source>
        <dbReference type="ARBA" id="ARBA00004496"/>
    </source>
</evidence>
<keyword evidence="8" id="KW-0547">Nucleotide-binding</keyword>
<dbReference type="Proteomes" id="UP000827724">
    <property type="component" value="Unassembled WGS sequence"/>
</dbReference>
<evidence type="ECO:0000259" key="15">
    <source>
        <dbReference type="PROSITE" id="PS51722"/>
    </source>
</evidence>
<evidence type="ECO:0000256" key="8">
    <source>
        <dbReference type="ARBA" id="ARBA00022741"/>
    </source>
</evidence>
<dbReference type="InterPro" id="IPR005225">
    <property type="entry name" value="Small_GTP-bd"/>
</dbReference>
<feature type="compositionally biased region" description="Low complexity" evidence="14">
    <location>
        <begin position="1485"/>
        <end position="1497"/>
    </location>
</feature>
<dbReference type="Gene3D" id="3.40.50.10050">
    <property type="entry name" value="Translation initiation factor IF- 2, domain 3"/>
    <property type="match status" value="1"/>
</dbReference>
<feature type="compositionally biased region" description="Basic and acidic residues" evidence="14">
    <location>
        <begin position="1645"/>
        <end position="1688"/>
    </location>
</feature>
<reference evidence="16" key="1">
    <citation type="submission" date="2021-08" db="EMBL/GenBank/DDBJ databases">
        <title>Chromosome-Level Trichoderma cornu-damae using Hi-C Data.</title>
        <authorList>
            <person name="Kim C.S."/>
        </authorList>
    </citation>
    <scope>NUCLEOTIDE SEQUENCE</scope>
    <source>
        <strain evidence="16">KA19-0412C</strain>
    </source>
</reference>
<dbReference type="NCBIfam" id="TIGR00231">
    <property type="entry name" value="small_GTP"/>
    <property type="match status" value="1"/>
</dbReference>
<dbReference type="FunFam" id="2.40.30.10:FF:000013">
    <property type="entry name" value="eukaryotic translation initiation factor 5B"/>
    <property type="match status" value="1"/>
</dbReference>
<dbReference type="PANTHER" id="PTHR43381">
    <property type="entry name" value="TRANSLATION INITIATION FACTOR IF-2-RELATED"/>
    <property type="match status" value="1"/>
</dbReference>
<comment type="subcellular location">
    <subcellularLocation>
        <location evidence="1">Cytoplasm</location>
    </subcellularLocation>
</comment>
<evidence type="ECO:0000256" key="7">
    <source>
        <dbReference type="ARBA" id="ARBA00022723"/>
    </source>
</evidence>
<gene>
    <name evidence="16" type="ORF">Trco_004183</name>
</gene>
<keyword evidence="6" id="KW-0396">Initiation factor</keyword>
<feature type="compositionally biased region" description="Basic and acidic residues" evidence="14">
    <location>
        <begin position="1627"/>
        <end position="1637"/>
    </location>
</feature>
<feature type="compositionally biased region" description="Basic and acidic residues" evidence="14">
    <location>
        <begin position="1453"/>
        <end position="1480"/>
    </location>
</feature>
<evidence type="ECO:0000256" key="13">
    <source>
        <dbReference type="ARBA" id="ARBA00048107"/>
    </source>
</evidence>
<evidence type="ECO:0000256" key="10">
    <source>
        <dbReference type="ARBA" id="ARBA00022917"/>
    </source>
</evidence>
<dbReference type="InterPro" id="IPR036925">
    <property type="entry name" value="TIF_IF2_dom3_sf"/>
</dbReference>
<dbReference type="FunFam" id="2.40.30.10:FF:000026">
    <property type="entry name" value="Eukaryotic translation initiation factor 5B"/>
    <property type="match status" value="1"/>
</dbReference>
<dbReference type="OrthoDB" id="20774at2759"/>
<dbReference type="InterPro" id="IPR058543">
    <property type="entry name" value="Beta-prop_RSE1/DDB1/CPSF1_2nd"/>
</dbReference>
<dbReference type="Pfam" id="PF10433">
    <property type="entry name" value="Beta-prop_RSE1_1st"/>
    <property type="match status" value="1"/>
</dbReference>
<feature type="compositionally biased region" description="Acidic residues" evidence="14">
    <location>
        <begin position="1754"/>
        <end position="1787"/>
    </location>
</feature>
<evidence type="ECO:0000313" key="16">
    <source>
        <dbReference type="EMBL" id="KAH6607870.1"/>
    </source>
</evidence>
<sequence length="2417" mass="267230">MAFQTRVLRDGEWVTETVNLQAALKASAAPQPASEPLPQPPVCGILSQTLVESPVVRWVLPVRLRSSTHNDIAFIGLTFSQEHFVQISELGRDGQVHDVLRKSDFGFRIRNAVVLGDSLEHGLDDDPYGIAVKPEPPSSPLSPGARGIFDGLRGRSLPPQLLVLILESCQLLFLFVREQPDRTLGFFITTYENPRLLPYMGYQLAVDPSSRYMAAATPEGVFVVYELEALSQLNQQYADRGSIDPIKSIRIRAAGGVIHKLEFLFPRPEDDYHIILILIIVRRERSHGPPVSRMVTYEWELGDNLQTIFAEEKTGTRLPKEHRMPMLLIPLRFKTAFFAVSQFYIGVVKYALSGSPEFELLPTQPPVRTPLHHGGGEPLWVAWARPFRRKKYFEKTDIIYLAREDGAIIHVEIDAVELLPSVTNVGCLGANIDTAFNTAYDIFSDVLIIGGNSGAGGIWKLAPREDLQQVSILPNWSPVIDMTTTNEYSTWNANNTDLPTAQPRSAALQMNGMRKQDGIFSASGRGLMGSVVQWRWGIQARIGLDIETGEPVRQAWTFTTHHHNERVLYGLLALPHSSVVLRFSESLDQVDAMPAEDTPFDLTSRTLHAVQISETIVQVTETSINVAAPTGSSRCLIPEALGIEDITAENAFCIGHVVVFSTHVGQVSRLHVVRAEGIKFTMMGSWDAQGEVTCVSIFTVSDNSFIVAASMSKGVPWISIYSATGEPIVASPITPGHAVQGGGTELEALTSISVAHQGVDQVDLVLGTRCGSLITARISDQSPEDITWNSEAIGMARVDVFPFSVPFNGTSGVFACCDSKLILLSSFSPEDRKFSSKHFVWPTDSSEPSMPCPPIHSIHRIPQNLSGQEGHTSLLILAGSRLLLADFGPHVGNVPRPIPIQGTPTRIIFSQTLNCLIVGMNTDDRPTLIFVDPDTGAIISVPTDKDRNHAEFISGLGHVGDRIFGLHEWLYRKDGKTFPFILVTTEGGRLIIVSTEKLDPRQGGGEGRRLRYWTRYKKQLTGPIFSIVGDAEGLLYCVDRTLHWEVLDLAERKLRPVKEFQLDSPATCLRVSKGKLFALTSLHSLEVIDYQSADEDAMELIHGDQVSRRTVHMIDVGDPADGHGRWPLTLISDQGGFIAGLWVPLGQRDKEFEVVFEGMLASSVRRFARAHIKPPWLVDNTQRRYGTLPSTQDGSDIIGVSLDGSMKQFSLLGLELWRFLFTVQTLAQQNGAITSLDVLPADGKVDLMDPDLQPSSKMMHIDGDLLKRCLKLRILEEVVESDATFALFCSHLDALEGGSHTTGFESEGEPRRRQRYFELGYEVIEFLMAPKKKGNKNAQEDWEAELGESIAPTTAAPANDENGEEDEAAGGGGLMAIMRKNKEKRKKKGIVDEEPTPDPPVVEDLSAKAPVEATLDDDEFVLPQKKGKGGKGGKPAPAPAKNDDKDDKDDLEEPGRMLTKAEKEKLKKEREKQRKKEQAAKKKTTTPAKAPEPAKASPAKDEPAAAQEAAPAPAETGGKKKKVPAHLLMIQKQQEELRRRQEEEVRLQAEAKALAEEEEKRLVEENKRKEEQKALKKQREKERIEQLKKDGKFLTKAQKEEKARNELKLQQMLAAGIKIGPQESEEGAPKKKVVYDNKKKRGKNDKKDEEAALAEAAERARVQAEKALKEAEERAAKEKAEAEAEAKAKAAATKAVQESDVEDDWEAAANSADEDVKDSWDADSDEEAEKRSAGKTNGTDEKKKEKKKKKKDEKEDEGEDEDEDDDEDEDEDESDESDSEESESEDESVSKAKQAEAQRKKEAADRREKAHQAALAARSKDNLRSPICCILGHVDTGKTKLLDKIRQTNVQEGEAGGITQQIGATYFPVDAIRQKTAVVNKNDDFDFKVPGLLVIDTPGHESFSNLRSRGSSLCNIAILVVDIMHGLEPQTLESMRMLRERKTPFIVALNKIDRLYGWKKVDNNGFQDSLALQSRAVQNEFKNRLEQTKLAFSEQGFNSELFYQNKSMAKYVSLVPTSAHTGEGIPDMLKLIIQLTQERMVGSLMYLSEVQATVLEVKAIEGFGMTIDVILSNGILREGDRIVLCGTEGAIVTNIRALLTPAPLRELRLKSAYVHNKEVKAALGVKISAPGLEGAIAGSRLMVVGPDDDEEDIADEVESDLANLLSRVSTTGRGVSVQASTLGSLEALLDFLKDCKIPVANVGIGPVYKRDVMQCGIMLEKAPDYAVMLCFDVKVDKEAQAYADDQGIKIFTADIIYHLFDNFTKHMDDMLEKKKEESKMLAVFPCVLKPVAVFNKTSPIVIGVDVVEGQLKINAPIAAIKTNPVTNAKEIIGLGRVTSIERDHKQIAVCKKGQPSVAVKIEMGSHQPVYGRHLEEADTLYSQISRASIDTLKEFYRKEVTNEEWQLIIKLKPLFDI</sequence>
<dbReference type="Pfam" id="PF00009">
    <property type="entry name" value="GTP_EFTU"/>
    <property type="match status" value="1"/>
</dbReference>
<feature type="compositionally biased region" description="Acidic residues" evidence="14">
    <location>
        <begin position="1699"/>
        <end position="1727"/>
    </location>
</feature>
<comment type="similarity">
    <text evidence="2">Belongs to the TRAFAC class translation factor GTPase superfamily. Classic translation factor GTPase family. IF-2 subfamily.</text>
</comment>
<organism evidence="16 17">
    <name type="scientific">Trichoderma cornu-damae</name>
    <dbReference type="NCBI Taxonomy" id="654480"/>
    <lineage>
        <taxon>Eukaryota</taxon>
        <taxon>Fungi</taxon>
        <taxon>Dikarya</taxon>
        <taxon>Ascomycota</taxon>
        <taxon>Pezizomycotina</taxon>
        <taxon>Sordariomycetes</taxon>
        <taxon>Hypocreomycetidae</taxon>
        <taxon>Hypocreales</taxon>
        <taxon>Hypocreaceae</taxon>
        <taxon>Trichoderma</taxon>
    </lineage>
</organism>
<dbReference type="GO" id="GO:0003924">
    <property type="term" value="F:GTPase activity"/>
    <property type="evidence" value="ECO:0007669"/>
    <property type="project" value="InterPro"/>
</dbReference>
<feature type="region of interest" description="Disordered" evidence="14">
    <location>
        <begin position="1618"/>
        <end position="1818"/>
    </location>
</feature>
<dbReference type="InterPro" id="IPR015943">
    <property type="entry name" value="WD40/YVTN_repeat-like_dom_sf"/>
</dbReference>
<dbReference type="SUPFAM" id="SSF50447">
    <property type="entry name" value="Translation proteins"/>
    <property type="match status" value="1"/>
</dbReference>
<dbReference type="InterPro" id="IPR029459">
    <property type="entry name" value="EFTU-type"/>
</dbReference>
<evidence type="ECO:0000256" key="14">
    <source>
        <dbReference type="SAM" id="MobiDB-lite"/>
    </source>
</evidence>
<feature type="compositionally biased region" description="Basic and acidic residues" evidence="14">
    <location>
        <begin position="1728"/>
        <end position="1743"/>
    </location>
</feature>
<dbReference type="InterPro" id="IPR023115">
    <property type="entry name" value="TIF_IF2_dom3"/>
</dbReference>
<dbReference type="FunFam" id="3.40.50.300:FF:000112">
    <property type="entry name" value="Eukaryotic translation initiation factor 5B"/>
    <property type="match status" value="1"/>
</dbReference>
<dbReference type="PANTHER" id="PTHR43381:SF4">
    <property type="entry name" value="EUKARYOTIC TRANSLATION INITIATION FACTOR 5B"/>
    <property type="match status" value="1"/>
</dbReference>
<dbReference type="Gene3D" id="3.40.50.300">
    <property type="entry name" value="P-loop containing nucleotide triphosphate hydrolases"/>
    <property type="match status" value="1"/>
</dbReference>
<dbReference type="EC" id="3.6.5.3" evidence="3"/>
<dbReference type="Gene3D" id="2.130.10.10">
    <property type="entry name" value="YVTN repeat-like/Quinoprotein amine dehydrogenase"/>
    <property type="match status" value="1"/>
</dbReference>
<dbReference type="InterPro" id="IPR000795">
    <property type="entry name" value="T_Tr_GTP-bd_dom"/>
</dbReference>
<comment type="caution">
    <text evidence="16">The sequence shown here is derived from an EMBL/GenBank/DDBJ whole genome shotgun (WGS) entry which is preliminary data.</text>
</comment>
<dbReference type="CDD" id="cd01887">
    <property type="entry name" value="IF2_eIF5B"/>
    <property type="match status" value="1"/>
</dbReference>
<dbReference type="Pfam" id="PF23726">
    <property type="entry name" value="Beta-prop_RSE1_2nd"/>
    <property type="match status" value="1"/>
</dbReference>
<feature type="compositionally biased region" description="Basic and acidic residues" evidence="14">
    <location>
        <begin position="1788"/>
        <end position="1811"/>
    </location>
</feature>
<evidence type="ECO:0000256" key="12">
    <source>
        <dbReference type="ARBA" id="ARBA00032478"/>
    </source>
</evidence>
<protein>
    <recommendedName>
        <fullName evidence="4">Eukaryotic translation initiation factor 5B</fullName>
        <ecNumber evidence="3">3.6.5.3</ecNumber>
    </recommendedName>
    <alternativeName>
        <fullName evidence="12">Translation initiation factor IF-2</fullName>
    </alternativeName>
</protein>
<keyword evidence="5" id="KW-0963">Cytoplasm</keyword>
<feature type="region of interest" description="Disordered" evidence="14">
    <location>
        <begin position="1353"/>
        <end position="1529"/>
    </location>
</feature>
<dbReference type="InterPro" id="IPR027417">
    <property type="entry name" value="P-loop_NTPase"/>
</dbReference>
<accession>A0A9P8QM11</accession>
<feature type="region of interest" description="Disordered" evidence="14">
    <location>
        <begin position="1556"/>
        <end position="1583"/>
    </location>
</feature>
<evidence type="ECO:0000313" key="17">
    <source>
        <dbReference type="Proteomes" id="UP000827724"/>
    </source>
</evidence>
<evidence type="ECO:0000256" key="6">
    <source>
        <dbReference type="ARBA" id="ARBA00022540"/>
    </source>
</evidence>
<evidence type="ECO:0000256" key="3">
    <source>
        <dbReference type="ARBA" id="ARBA00011986"/>
    </source>
</evidence>
<keyword evidence="11" id="KW-0342">GTP-binding</keyword>
<evidence type="ECO:0000256" key="5">
    <source>
        <dbReference type="ARBA" id="ARBA00022490"/>
    </source>
</evidence>
<dbReference type="EMBL" id="JAIWOZ010000003">
    <property type="protein sequence ID" value="KAH6607870.1"/>
    <property type="molecule type" value="Genomic_DNA"/>
</dbReference>
<dbReference type="GO" id="GO:0046872">
    <property type="term" value="F:metal ion binding"/>
    <property type="evidence" value="ECO:0007669"/>
    <property type="project" value="UniProtKB-KW"/>
</dbReference>
<feature type="domain" description="Tr-type G" evidence="15">
    <location>
        <begin position="1823"/>
        <end position="2041"/>
    </location>
</feature>
<feature type="compositionally biased region" description="Low complexity" evidence="14">
    <location>
        <begin position="1504"/>
        <end position="1515"/>
    </location>
</feature>
<dbReference type="Gene3D" id="2.40.30.10">
    <property type="entry name" value="Translation factors"/>
    <property type="match status" value="2"/>
</dbReference>
<keyword evidence="10" id="KW-0648">Protein biosynthesis</keyword>
<feature type="compositionally biased region" description="Basic residues" evidence="14">
    <location>
        <begin position="1379"/>
        <end position="1388"/>
    </location>
</feature>
<dbReference type="CDD" id="cd03703">
    <property type="entry name" value="aeIF5B_II"/>
    <property type="match status" value="1"/>
</dbReference>
<dbReference type="SUPFAM" id="SSF52156">
    <property type="entry name" value="Initiation factor IF2/eIF5b, domain 3"/>
    <property type="match status" value="1"/>
</dbReference>